<dbReference type="RefSeq" id="WP_344628158.1">
    <property type="nucleotide sequence ID" value="NZ_BAAALD010000144.1"/>
</dbReference>
<keyword evidence="5" id="KW-0717">Septation</keyword>
<evidence type="ECO:0000256" key="5">
    <source>
        <dbReference type="ARBA" id="ARBA00023210"/>
    </source>
</evidence>
<dbReference type="Gene3D" id="2.30.31.20">
    <property type="entry name" value="Sporulation-specific cell division protein SsgB"/>
    <property type="match status" value="1"/>
</dbReference>
<dbReference type="InterPro" id="IPR006776">
    <property type="entry name" value="SsgB"/>
</dbReference>
<comment type="subcellular location">
    <subcellularLocation>
        <location evidence="1">Cell septum</location>
    </subcellularLocation>
</comment>
<dbReference type="EMBL" id="BAAALD010000144">
    <property type="protein sequence ID" value="GAA1124264.1"/>
    <property type="molecule type" value="Genomic_DNA"/>
</dbReference>
<keyword evidence="8" id="KW-1185">Reference proteome</keyword>
<comment type="similarity">
    <text evidence="2">Belongs to the SsgA family.</text>
</comment>
<name>A0ABN1U655_9ACTN</name>
<evidence type="ECO:0000313" key="7">
    <source>
        <dbReference type="EMBL" id="GAA1124264.1"/>
    </source>
</evidence>
<comment type="caution">
    <text evidence="7">The sequence shown here is derived from an EMBL/GenBank/DDBJ whole genome shotgun (WGS) entry which is preliminary data.</text>
</comment>
<keyword evidence="6" id="KW-0131">Cell cycle</keyword>
<gene>
    <name evidence="7" type="ORF">GCM10009663_74050</name>
</gene>
<sequence length="153" mass="16533">MSGGDIPQVPHPRTPVGGCAMPLVLWAAPQDRYGVEVAARLRYDAAEPYAAFLDCHINLPQPITWAFARSLLSAGALAPVGIGDVRVRPGSILGRPAVLISLTGEHGTVHLWAAADDVQQFLAHTRRIVDVGRESEHLDLDRLLQQLLDHPDA</sequence>
<evidence type="ECO:0000256" key="6">
    <source>
        <dbReference type="ARBA" id="ARBA00023306"/>
    </source>
</evidence>
<evidence type="ECO:0000256" key="3">
    <source>
        <dbReference type="ARBA" id="ARBA00022618"/>
    </source>
</evidence>
<organism evidence="7 8">
    <name type="scientific">Kitasatospora arboriphila</name>
    <dbReference type="NCBI Taxonomy" id="258052"/>
    <lineage>
        <taxon>Bacteria</taxon>
        <taxon>Bacillati</taxon>
        <taxon>Actinomycetota</taxon>
        <taxon>Actinomycetes</taxon>
        <taxon>Kitasatosporales</taxon>
        <taxon>Streptomycetaceae</taxon>
        <taxon>Kitasatospora</taxon>
    </lineage>
</organism>
<evidence type="ECO:0000256" key="2">
    <source>
        <dbReference type="ARBA" id="ARBA00009323"/>
    </source>
</evidence>
<keyword evidence="3" id="KW-0132">Cell division</keyword>
<dbReference type="Proteomes" id="UP001499987">
    <property type="component" value="Unassembled WGS sequence"/>
</dbReference>
<dbReference type="InterPro" id="IPR038658">
    <property type="entry name" value="SsgB_sf"/>
</dbReference>
<reference evidence="7 8" key="1">
    <citation type="journal article" date="2019" name="Int. J. Syst. Evol. Microbiol.">
        <title>The Global Catalogue of Microorganisms (GCM) 10K type strain sequencing project: providing services to taxonomists for standard genome sequencing and annotation.</title>
        <authorList>
            <consortium name="The Broad Institute Genomics Platform"/>
            <consortium name="The Broad Institute Genome Sequencing Center for Infectious Disease"/>
            <person name="Wu L."/>
            <person name="Ma J."/>
        </authorList>
    </citation>
    <scope>NUCLEOTIDE SEQUENCE [LARGE SCALE GENOMIC DNA]</scope>
    <source>
        <strain evidence="7 8">JCM 13002</strain>
    </source>
</reference>
<protein>
    <submittedName>
        <fullName evidence="7">SsgA family sporulation/cell division regulator</fullName>
    </submittedName>
</protein>
<evidence type="ECO:0000313" key="8">
    <source>
        <dbReference type="Proteomes" id="UP001499987"/>
    </source>
</evidence>
<dbReference type="Pfam" id="PF04686">
    <property type="entry name" value="SsgA"/>
    <property type="match status" value="1"/>
</dbReference>
<keyword evidence="4" id="KW-0749">Sporulation</keyword>
<accession>A0ABN1U655</accession>
<evidence type="ECO:0000256" key="1">
    <source>
        <dbReference type="ARBA" id="ARBA00004431"/>
    </source>
</evidence>
<proteinExistence type="inferred from homology"/>
<evidence type="ECO:0000256" key="4">
    <source>
        <dbReference type="ARBA" id="ARBA00022969"/>
    </source>
</evidence>